<accession>A0ABU5C2G6</accession>
<dbReference type="EMBL" id="JAWDIP010000003">
    <property type="protein sequence ID" value="MDY0393496.1"/>
    <property type="molecule type" value="Genomic_DNA"/>
</dbReference>
<dbReference type="Proteomes" id="UP001281447">
    <property type="component" value="Unassembled WGS sequence"/>
</dbReference>
<gene>
    <name evidence="1" type="ORF">RWE15_02430</name>
</gene>
<comment type="caution">
    <text evidence="1">The sequence shown here is derived from an EMBL/GenBank/DDBJ whole genome shotgun (WGS) entry which is preliminary data.</text>
</comment>
<evidence type="ECO:0000313" key="1">
    <source>
        <dbReference type="EMBL" id="MDY0393496.1"/>
    </source>
</evidence>
<proteinExistence type="predicted"/>
<reference evidence="1 2" key="1">
    <citation type="submission" date="2023-10" db="EMBL/GenBank/DDBJ databases">
        <title>Virgibacillus halophilus 5B73C genome.</title>
        <authorList>
            <person name="Miliotis G."/>
            <person name="Sengupta P."/>
            <person name="Hameed A."/>
            <person name="Chuvochina M."/>
            <person name="Mcdonagh F."/>
            <person name="Simpson A.C."/>
            <person name="Singh N.K."/>
            <person name="Rekha P.D."/>
            <person name="Raman K."/>
            <person name="Hugenholtz P."/>
            <person name="Venkateswaran K."/>
        </authorList>
    </citation>
    <scope>NUCLEOTIDE SEQUENCE [LARGE SCALE GENOMIC DNA]</scope>
    <source>
        <strain evidence="1 2">5B73C</strain>
    </source>
</reference>
<sequence>MADSIAPDEFNSQGLFGVIAKLTYSKIDVIEPDMIVLKKYQINPEKQS</sequence>
<evidence type="ECO:0000313" key="2">
    <source>
        <dbReference type="Proteomes" id="UP001281447"/>
    </source>
</evidence>
<dbReference type="RefSeq" id="WP_390357656.1">
    <property type="nucleotide sequence ID" value="NZ_JBHUIZ010000015.1"/>
</dbReference>
<protein>
    <submittedName>
        <fullName evidence="1">Uncharacterized protein</fullName>
    </submittedName>
</protein>
<keyword evidence="2" id="KW-1185">Reference proteome</keyword>
<organism evidence="1 2">
    <name type="scientific">Tigheibacillus halophilus</name>
    <dbReference type="NCBI Taxonomy" id="361280"/>
    <lineage>
        <taxon>Bacteria</taxon>
        <taxon>Bacillati</taxon>
        <taxon>Bacillota</taxon>
        <taxon>Bacilli</taxon>
        <taxon>Bacillales</taxon>
        <taxon>Bacillaceae</taxon>
        <taxon>Tigheibacillus</taxon>
    </lineage>
</organism>
<name>A0ABU5C2G6_9BACI</name>